<evidence type="ECO:0000256" key="5">
    <source>
        <dbReference type="ARBA" id="ARBA00023295"/>
    </source>
</evidence>
<dbReference type="Pfam" id="PF00128">
    <property type="entry name" value="Alpha-amylase"/>
    <property type="match status" value="1"/>
</dbReference>
<dbReference type="EMBL" id="BOPZ01000013">
    <property type="protein sequence ID" value="GIM29123.1"/>
    <property type="molecule type" value="Genomic_DNA"/>
</dbReference>
<evidence type="ECO:0000256" key="1">
    <source>
        <dbReference type="ARBA" id="ARBA00004496"/>
    </source>
</evidence>
<keyword evidence="5" id="KW-0326">Glycosidase</keyword>
<proteinExistence type="inferred from homology"/>
<dbReference type="Proteomes" id="UP000679179">
    <property type="component" value="Unassembled WGS sequence"/>
</dbReference>
<comment type="caution">
    <text evidence="7">The sequence shown here is derived from an EMBL/GenBank/DDBJ whole genome shotgun (WGS) entry which is preliminary data.</text>
</comment>
<name>A0A919S1Z5_9CLOT</name>
<dbReference type="PANTHER" id="PTHR10357">
    <property type="entry name" value="ALPHA-AMYLASE FAMILY MEMBER"/>
    <property type="match status" value="1"/>
</dbReference>
<dbReference type="SMART" id="SM00642">
    <property type="entry name" value="Aamy"/>
    <property type="match status" value="1"/>
</dbReference>
<dbReference type="GO" id="GO:0004556">
    <property type="term" value="F:alpha-amylase activity"/>
    <property type="evidence" value="ECO:0007669"/>
    <property type="project" value="TreeGrafter"/>
</dbReference>
<dbReference type="NCBIfam" id="NF008183">
    <property type="entry name" value="PRK10933.1"/>
    <property type="match status" value="1"/>
</dbReference>
<protein>
    <submittedName>
        <fullName evidence="7">Alpha-glucosidase</fullName>
    </submittedName>
</protein>
<dbReference type="CDD" id="cd11333">
    <property type="entry name" value="AmyAc_SI_OligoGlu_DGase"/>
    <property type="match status" value="1"/>
</dbReference>
<dbReference type="FunFam" id="3.90.400.10:FF:000002">
    <property type="entry name" value="Sucrose isomerase"/>
    <property type="match status" value="1"/>
</dbReference>
<organism evidence="7 8">
    <name type="scientific">Clostridium polyendosporum</name>
    <dbReference type="NCBI Taxonomy" id="69208"/>
    <lineage>
        <taxon>Bacteria</taxon>
        <taxon>Bacillati</taxon>
        <taxon>Bacillota</taxon>
        <taxon>Clostridia</taxon>
        <taxon>Eubacteriales</taxon>
        <taxon>Clostridiaceae</taxon>
        <taxon>Clostridium</taxon>
    </lineage>
</organism>
<dbReference type="Gene3D" id="2.60.40.1180">
    <property type="entry name" value="Golgi alpha-mannosidase II"/>
    <property type="match status" value="1"/>
</dbReference>
<keyword evidence="8" id="KW-1185">Reference proteome</keyword>
<feature type="domain" description="Glycosyl hydrolase family 13 catalytic" evidence="6">
    <location>
        <begin position="13"/>
        <end position="420"/>
    </location>
</feature>
<dbReference type="InterPro" id="IPR017853">
    <property type="entry name" value="GH"/>
</dbReference>
<dbReference type="SUPFAM" id="SSF51445">
    <property type="entry name" value="(Trans)glycosidases"/>
    <property type="match status" value="1"/>
</dbReference>
<evidence type="ECO:0000256" key="2">
    <source>
        <dbReference type="ARBA" id="ARBA00008061"/>
    </source>
</evidence>
<dbReference type="RefSeq" id="WP_212903830.1">
    <property type="nucleotide sequence ID" value="NZ_BOPZ01000013.1"/>
</dbReference>
<comment type="similarity">
    <text evidence="2">Belongs to the glycosyl hydrolase 13 family.</text>
</comment>
<dbReference type="GO" id="GO:0005737">
    <property type="term" value="C:cytoplasm"/>
    <property type="evidence" value="ECO:0007669"/>
    <property type="project" value="UniProtKB-SubCell"/>
</dbReference>
<evidence type="ECO:0000313" key="8">
    <source>
        <dbReference type="Proteomes" id="UP000679179"/>
    </source>
</evidence>
<dbReference type="GO" id="GO:0009313">
    <property type="term" value="P:oligosaccharide catabolic process"/>
    <property type="evidence" value="ECO:0007669"/>
    <property type="project" value="TreeGrafter"/>
</dbReference>
<evidence type="ECO:0000259" key="6">
    <source>
        <dbReference type="SMART" id="SM00642"/>
    </source>
</evidence>
<keyword evidence="3" id="KW-0963">Cytoplasm</keyword>
<dbReference type="AlphaFoldDB" id="A0A919S1Z5"/>
<dbReference type="Gene3D" id="3.90.400.10">
    <property type="entry name" value="Oligo-1,6-glucosidase, Domain 2"/>
    <property type="match status" value="1"/>
</dbReference>
<dbReference type="InterPro" id="IPR045857">
    <property type="entry name" value="O16G_dom_2"/>
</dbReference>
<dbReference type="InterPro" id="IPR056300">
    <property type="entry name" value="SusG-like_C"/>
</dbReference>
<keyword evidence="4" id="KW-0378">Hydrolase</keyword>
<dbReference type="FunFam" id="3.20.20.80:FF:000014">
    <property type="entry name" value="Alpha,alpha-phosphotrehalase"/>
    <property type="match status" value="1"/>
</dbReference>
<accession>A0A919S1Z5</accession>
<dbReference type="PANTHER" id="PTHR10357:SF184">
    <property type="entry name" value="OLIGO-1,6-GLUCOSIDASE 1"/>
    <property type="match status" value="1"/>
</dbReference>
<evidence type="ECO:0000256" key="4">
    <source>
        <dbReference type="ARBA" id="ARBA00022801"/>
    </source>
</evidence>
<comment type="subcellular location">
    <subcellularLocation>
        <location evidence="1">Cytoplasm</location>
    </subcellularLocation>
</comment>
<dbReference type="FunFam" id="3.20.20.80:FF:000064">
    <property type="entry name" value="Oligo-1,6-glucosidase"/>
    <property type="match status" value="1"/>
</dbReference>
<dbReference type="InterPro" id="IPR006047">
    <property type="entry name" value="GH13_cat_dom"/>
</dbReference>
<evidence type="ECO:0000256" key="3">
    <source>
        <dbReference type="ARBA" id="ARBA00022490"/>
    </source>
</evidence>
<dbReference type="InterPro" id="IPR013780">
    <property type="entry name" value="Glyco_hydro_b"/>
</dbReference>
<dbReference type="SUPFAM" id="SSF51011">
    <property type="entry name" value="Glycosyl hydrolase domain"/>
    <property type="match status" value="1"/>
</dbReference>
<dbReference type="FunFam" id="2.60.40.1180:FF:000007">
    <property type="entry name" value="Sucrose isomerase"/>
    <property type="match status" value="1"/>
</dbReference>
<gene>
    <name evidence="7" type="primary">malL_2</name>
    <name evidence="7" type="ORF">CPJCM30710_17890</name>
</gene>
<dbReference type="Pfam" id="PF23915">
    <property type="entry name" value="SusG_C"/>
    <property type="match status" value="1"/>
</dbReference>
<reference evidence="7" key="1">
    <citation type="submission" date="2021-03" db="EMBL/GenBank/DDBJ databases">
        <title>Taxonomic study of Clostridium polyendosporum from meadow-gley soil under rice.</title>
        <authorList>
            <person name="Kobayashi H."/>
            <person name="Tanizawa Y."/>
            <person name="Yagura M."/>
        </authorList>
    </citation>
    <scope>NUCLEOTIDE SEQUENCE</scope>
    <source>
        <strain evidence="7">JCM 30710</strain>
    </source>
</reference>
<sequence length="561" mass="65882">MNKAWWKESIVYQIYPRSFKDSNGDGIGDLGGIIEKLDYLKELGIDVIWLSPVYKSPNDDNGYDISDYQDIMTEFGTMEDFDQLLQKAHDKGIKIMMDLVVNHTSDEHQWFIESRKSTDNKYRDYYIWRNGLDGQPPNNWGSSFSGSAWEYDENTEMYFLHLFSKKQPDLNWENEIVRNEVYDMMKWWLDKGIDGFRMDVINLISKDQRFPDGEIREGRLYGNIAPYSVNGPRVHEFLKEMNKEVLSKYDIMTVGETPKVDTEEAMKYVGETRNELNMVFQFEHMGLGNGPEGKWSNIPFELIELKKIMTKWQKGLERGGWNSLYWNNHDQPRVVSRFGDDNRYWAKSAKMLATCLHMMQGTPYIYQGEEIGMTNVSFKSLEDYRDIETLNAYNELVKIKGKDPAEMMTAIYAKSRDNARTPMQWDDNENAGFTTGTPWIKVNPNYKQINVNSQLYDKNSIFNYYKKLISIRKQSEIVVYGTYDLILENHQEIYAYTRTLGDQKLLVICNFTENTPVFNLPEEIKYNSKEFIIGNYVTERSDSIESFELKSYETRVYLLKS</sequence>
<evidence type="ECO:0000313" key="7">
    <source>
        <dbReference type="EMBL" id="GIM29123.1"/>
    </source>
</evidence>
<dbReference type="Gene3D" id="3.20.20.80">
    <property type="entry name" value="Glycosidases"/>
    <property type="match status" value="1"/>
</dbReference>